<evidence type="ECO:0000256" key="7">
    <source>
        <dbReference type="PIRNR" id="PIRNR036427"/>
    </source>
</evidence>
<evidence type="ECO:0000256" key="4">
    <source>
        <dbReference type="ARBA" id="ARBA00022603"/>
    </source>
</evidence>
<evidence type="ECO:0000256" key="3">
    <source>
        <dbReference type="ARBA" id="ARBA00022573"/>
    </source>
</evidence>
<dbReference type="EMBL" id="VIRV01000003">
    <property type="protein sequence ID" value="MBY0758198.1"/>
    <property type="molecule type" value="Genomic_DNA"/>
</dbReference>
<keyword evidence="5 9" id="KW-0808">Transferase</keyword>
<dbReference type="GO" id="GO:0030788">
    <property type="term" value="F:precorrin-2 C20-methyltransferase activity"/>
    <property type="evidence" value="ECO:0007669"/>
    <property type="project" value="UniProtKB-EC"/>
</dbReference>
<evidence type="ECO:0000313" key="9">
    <source>
        <dbReference type="EMBL" id="MBY0758198.1"/>
    </source>
</evidence>
<evidence type="ECO:0000259" key="8">
    <source>
        <dbReference type="Pfam" id="PF00590"/>
    </source>
</evidence>
<dbReference type="InterPro" id="IPR006364">
    <property type="entry name" value="CobI/CbiL/CobIJ_dom"/>
</dbReference>
<dbReference type="InterPro" id="IPR014777">
    <property type="entry name" value="4pyrrole_Mease_sub1"/>
</dbReference>
<comment type="similarity">
    <text evidence="2 7">Belongs to the precorrin methyltransferase family.</text>
</comment>
<keyword evidence="4 9" id="KW-0489">Methyltransferase</keyword>
<reference evidence="9 10" key="1">
    <citation type="journal article" date="2020" name="New Microbes New Infect">
        <title>Sellimonas caecigallum sp. nov., description and genome sequence of a new member of the Sellimonas genus isolated from the cecum of feral chicken.</title>
        <authorList>
            <person name="Wongkuna S."/>
            <person name="Ghimire S."/>
            <person name="Antony L."/>
            <person name="Chankhamhaengdecha S."/>
            <person name="Janvilisri T."/>
            <person name="Scaria J."/>
        </authorList>
    </citation>
    <scope>NUCLEOTIDE SEQUENCE [LARGE SCALE GENOMIC DNA]</scope>
    <source>
        <strain evidence="9 10">SW451</strain>
    </source>
</reference>
<evidence type="ECO:0000256" key="1">
    <source>
        <dbReference type="ARBA" id="ARBA00004953"/>
    </source>
</evidence>
<dbReference type="Gene3D" id="3.40.1010.10">
    <property type="entry name" value="Cobalt-precorrin-4 Transmethylase, Domain 1"/>
    <property type="match status" value="1"/>
</dbReference>
<name>A0ABS7L579_9FIRM</name>
<evidence type="ECO:0000313" key="10">
    <source>
        <dbReference type="Proteomes" id="UP000779049"/>
    </source>
</evidence>
<dbReference type="NCBIfam" id="TIGR01467">
    <property type="entry name" value="cobI_cbiL"/>
    <property type="match status" value="1"/>
</dbReference>
<evidence type="ECO:0000256" key="2">
    <source>
        <dbReference type="ARBA" id="ARBA00005879"/>
    </source>
</evidence>
<keyword evidence="3" id="KW-0169">Cobalamin biosynthesis</keyword>
<evidence type="ECO:0000256" key="5">
    <source>
        <dbReference type="ARBA" id="ARBA00022679"/>
    </source>
</evidence>
<dbReference type="RefSeq" id="WP_221919431.1">
    <property type="nucleotide sequence ID" value="NZ_CP173660.1"/>
</dbReference>
<dbReference type="PIRSF" id="PIRSF036427">
    <property type="entry name" value="Precrrn-2_mtase"/>
    <property type="match status" value="1"/>
</dbReference>
<comment type="caution">
    <text evidence="9">The sequence shown here is derived from an EMBL/GenBank/DDBJ whole genome shotgun (WGS) entry which is preliminary data.</text>
</comment>
<dbReference type="CDD" id="cd11645">
    <property type="entry name" value="Precorrin_2_C20_MT"/>
    <property type="match status" value="1"/>
</dbReference>
<feature type="domain" description="Tetrapyrrole methylase" evidence="8">
    <location>
        <begin position="4"/>
        <end position="227"/>
    </location>
</feature>
<dbReference type="InterPro" id="IPR000878">
    <property type="entry name" value="4pyrrol_Mease"/>
</dbReference>
<dbReference type="Proteomes" id="UP000779049">
    <property type="component" value="Unassembled WGS sequence"/>
</dbReference>
<keyword evidence="6" id="KW-0949">S-adenosyl-L-methionine</keyword>
<dbReference type="GO" id="GO:0032259">
    <property type="term" value="P:methylation"/>
    <property type="evidence" value="ECO:0007669"/>
    <property type="project" value="UniProtKB-KW"/>
</dbReference>
<dbReference type="EC" id="2.1.1.130" evidence="9"/>
<dbReference type="SUPFAM" id="SSF53790">
    <property type="entry name" value="Tetrapyrrole methylase"/>
    <property type="match status" value="1"/>
</dbReference>
<accession>A0ABS7L579</accession>
<protein>
    <submittedName>
        <fullName evidence="9">Precorrin-2 C(20)-methyltransferase</fullName>
        <ecNumber evidence="9">2.1.1.130</ecNumber>
    </submittedName>
</protein>
<dbReference type="PANTHER" id="PTHR43467">
    <property type="entry name" value="COBALT-PRECORRIN-2 C(20)-METHYLTRANSFERASE"/>
    <property type="match status" value="1"/>
</dbReference>
<dbReference type="Gene3D" id="3.30.950.10">
    <property type="entry name" value="Methyltransferase, Cobalt-precorrin-4 Transmethylase, Domain 2"/>
    <property type="match status" value="1"/>
</dbReference>
<dbReference type="InterPro" id="IPR014776">
    <property type="entry name" value="4pyrrole_Mease_sub2"/>
</dbReference>
<dbReference type="Pfam" id="PF00590">
    <property type="entry name" value="TP_methylase"/>
    <property type="match status" value="1"/>
</dbReference>
<sequence>MRGKLYGVGVGPGESSLMTLKAVRTIKACDIIAVPVSDPGLEMPVYEEAGEKTYAGYKQECVAYQTALQEVQEMQERGVLYLPMPMSKEKEKLKAIHNADADWIRKALDKGQSIAFLTLGDPSIYSTYLYLHKRICKEGYEAEIIPGIPSFCAAAARLSIGLAENKEQIHILPASYGVEEGIKLPGTKILMKAGKKMPAVKEALKDGHHPFWMVENCGMSEENIYERPEDVPDDPGYFSLIIVKKREG</sequence>
<dbReference type="InterPro" id="IPR035996">
    <property type="entry name" value="4pyrrol_Methylase_sf"/>
</dbReference>
<dbReference type="InterPro" id="IPR012382">
    <property type="entry name" value="CobI/CbiL"/>
</dbReference>
<keyword evidence="10" id="KW-1185">Reference proteome</keyword>
<gene>
    <name evidence="9" type="primary">cobI</name>
    <name evidence="9" type="ORF">FLB61_03630</name>
</gene>
<organism evidence="9 10">
    <name type="scientific">Sellimonas caecigallum</name>
    <dbReference type="NCBI Taxonomy" id="2592333"/>
    <lineage>
        <taxon>Bacteria</taxon>
        <taxon>Bacillati</taxon>
        <taxon>Bacillota</taxon>
        <taxon>Clostridia</taxon>
        <taxon>Lachnospirales</taxon>
        <taxon>Lachnospiraceae</taxon>
        <taxon>Sellimonas</taxon>
    </lineage>
</organism>
<comment type="pathway">
    <text evidence="1">Cofactor biosynthesis; adenosylcobalamin biosynthesis.</text>
</comment>
<proteinExistence type="inferred from homology"/>
<dbReference type="PANTHER" id="PTHR43467:SF2">
    <property type="entry name" value="COBALT-PRECORRIN-2 C(20)-METHYLTRANSFERASE"/>
    <property type="match status" value="1"/>
</dbReference>
<evidence type="ECO:0000256" key="6">
    <source>
        <dbReference type="ARBA" id="ARBA00022691"/>
    </source>
</evidence>